<evidence type="ECO:0000313" key="3">
    <source>
        <dbReference type="EMBL" id="RNF25609.1"/>
    </source>
</evidence>
<feature type="region of interest" description="Disordered" evidence="2">
    <location>
        <begin position="1"/>
        <end position="109"/>
    </location>
</feature>
<feature type="compositionally biased region" description="Basic and acidic residues" evidence="2">
    <location>
        <begin position="1062"/>
        <end position="1081"/>
    </location>
</feature>
<feature type="region of interest" description="Disordered" evidence="2">
    <location>
        <begin position="801"/>
        <end position="820"/>
    </location>
</feature>
<organism evidence="3 4">
    <name type="scientific">Trypanosoma conorhini</name>
    <dbReference type="NCBI Taxonomy" id="83891"/>
    <lineage>
        <taxon>Eukaryota</taxon>
        <taxon>Discoba</taxon>
        <taxon>Euglenozoa</taxon>
        <taxon>Kinetoplastea</taxon>
        <taxon>Metakinetoplastina</taxon>
        <taxon>Trypanosomatida</taxon>
        <taxon>Trypanosomatidae</taxon>
        <taxon>Trypanosoma</taxon>
    </lineage>
</organism>
<dbReference type="Proteomes" id="UP000284403">
    <property type="component" value="Unassembled WGS sequence"/>
</dbReference>
<dbReference type="GeneID" id="40315716"/>
<feature type="compositionally biased region" description="Low complexity" evidence="2">
    <location>
        <begin position="801"/>
        <end position="816"/>
    </location>
</feature>
<name>A0A422Q6M0_9TRYP</name>
<feature type="compositionally biased region" description="Low complexity" evidence="2">
    <location>
        <begin position="505"/>
        <end position="525"/>
    </location>
</feature>
<evidence type="ECO:0000313" key="4">
    <source>
        <dbReference type="Proteomes" id="UP000284403"/>
    </source>
</evidence>
<proteinExistence type="predicted"/>
<sequence length="1224" mass="131247">MLQLSRRIREACQQRLGAGPDEEQRPAEEPTPPLATLLRRLRAEASEASVRQPLGAALPAAATPPKPLKPVLYPTPDGALRPASVAPERPRDSRREKSSPRVQGAEDAGVAACIPSPSFTASVDDDAEAPLRRRPSLAAAVDGGLMETLSCVCAPAAVGSETKAATFTLEERVEALYTIVYLVFHVESVGRRVRLDAAAARRRSNEETMGNASFICKIDLLQLSATACDLLRRVVGWAWGAGGAPGEEESGEGVEAAGEAQAVRALVAVSNAISILLGCRSLRHWQQESEAEAEAWELEAEAAGQELGCCLCCDADSLSSRSLLAALTEQGLWQYLLRHVAFSVLPRLGAPCEQHASHVEGPAAGEEATDVSGARRVARTFGVQLTLKMMALLFLRSTAAAEPDLSGVLCRLTPAEEEELDARWHRAFPRVCEGSPRRQLSSLEKQLVFTLQQLSGFLVFRRFACYAANAMHFLLTRLLFLPAPAHVDVRAVLLGVFFADEHSSSSLPHAPAATHETTTTTTTTASGHRRPDDSSAGGRNPTSTLVVSRALNHLLHLVSFNLALQRGEVGRAAPAKPGSGYCTAATGTKLTLAAALLSVVLLLEASPRKGNGGVEEEHGPPCACGGVSVATVMARHNVYKCCEESPGFQTAVSAGLGRTHQVILFLSAVAARGDDSVAAAALVPVSTLRLEGTRLLAFSHLVHPNPPLPAALHRKAVESEAWAETLTVGVRSSASITAAAQRRRRKAEASFSCTLTCPVWPGTLKREHERCPGVRHGGGGVGDRALQVYVKAPQLEEFAGANTANGGGAQAAAAATPEESPPPMFFGYEPVSLRGISHAVGGGSSNHNNTGGIAGGNVPSAPSSLEKKMPPWRLDTIFVSRDARSPTCVVHNMPCTSSLQRSTMTYTAAADLTIVRVPCEGDADAEAEAQPFDAVILACSTKYGDELQLLSQPPHKFILSRHEEQERASSKLRGRSEEGELSQSRRDRRRRAARRRRRPSPSWAGPKRGKVLLCSVSRREQEAAAQHSPSGTGKSPPLTKKELGASSGNDSGGQRGHSCRGHGSDSDSDERHRKQHPYDDDKVFTDLDAYVASIKPVQAVDVGLQRREQEAALLQQQLEQSKAREEALRQRLQEVTEQREELISALADRRVEVELCHSEIIAPLRREVTLLRHSLSLRNQEMSSVISLCHTLRGENASMAAVVQDVRSNLENLVQNAKNHKHGG</sequence>
<evidence type="ECO:0000256" key="1">
    <source>
        <dbReference type="SAM" id="Coils"/>
    </source>
</evidence>
<feature type="compositionally biased region" description="Basic residues" evidence="2">
    <location>
        <begin position="986"/>
        <end position="999"/>
    </location>
</feature>
<dbReference type="AlphaFoldDB" id="A0A422Q6M0"/>
<dbReference type="RefSeq" id="XP_029230815.1">
    <property type="nucleotide sequence ID" value="XM_029369040.1"/>
</dbReference>
<feature type="coiled-coil region" evidence="1">
    <location>
        <begin position="1104"/>
        <end position="1145"/>
    </location>
</feature>
<dbReference type="CDD" id="cd22249">
    <property type="entry name" value="UDM1_RNF168_RNF169-like"/>
    <property type="match status" value="1"/>
</dbReference>
<feature type="region of interest" description="Disordered" evidence="2">
    <location>
        <begin position="842"/>
        <end position="866"/>
    </location>
</feature>
<accession>A0A422Q6M0</accession>
<dbReference type="EMBL" id="MKKU01000081">
    <property type="protein sequence ID" value="RNF25609.1"/>
    <property type="molecule type" value="Genomic_DNA"/>
</dbReference>
<evidence type="ECO:0000256" key="2">
    <source>
        <dbReference type="SAM" id="MobiDB-lite"/>
    </source>
</evidence>
<gene>
    <name evidence="3" type="ORF">Tco025E_02105</name>
</gene>
<feature type="region of interest" description="Disordered" evidence="2">
    <location>
        <begin position="962"/>
        <end position="1081"/>
    </location>
</feature>
<feature type="compositionally biased region" description="Basic and acidic residues" evidence="2">
    <location>
        <begin position="88"/>
        <end position="99"/>
    </location>
</feature>
<keyword evidence="1" id="KW-0175">Coiled coil</keyword>
<keyword evidence="4" id="KW-1185">Reference proteome</keyword>
<feature type="compositionally biased region" description="Basic and acidic residues" evidence="2">
    <location>
        <begin position="962"/>
        <end position="978"/>
    </location>
</feature>
<feature type="region of interest" description="Disordered" evidence="2">
    <location>
        <begin position="505"/>
        <end position="541"/>
    </location>
</feature>
<protein>
    <submittedName>
        <fullName evidence="3">Uncharacterized protein</fullName>
    </submittedName>
</protein>
<comment type="caution">
    <text evidence="3">The sequence shown here is derived from an EMBL/GenBank/DDBJ whole genome shotgun (WGS) entry which is preliminary data.</text>
</comment>
<reference evidence="3 4" key="1">
    <citation type="journal article" date="2018" name="BMC Genomics">
        <title>Genomic comparison of Trypanosoma conorhini and Trypanosoma rangeli to Trypanosoma cruzi strains of high and low virulence.</title>
        <authorList>
            <person name="Bradwell K.R."/>
            <person name="Koparde V.N."/>
            <person name="Matveyev A.V."/>
            <person name="Serrano M.G."/>
            <person name="Alves J.M."/>
            <person name="Parikh H."/>
            <person name="Huang B."/>
            <person name="Lee V."/>
            <person name="Espinosa-Alvarez O."/>
            <person name="Ortiz P.A."/>
            <person name="Costa-Martins A.G."/>
            <person name="Teixeira M.M."/>
            <person name="Buck G.A."/>
        </authorList>
    </citation>
    <scope>NUCLEOTIDE SEQUENCE [LARGE SCALE GENOMIC DNA]</scope>
    <source>
        <strain evidence="3 4">025E</strain>
    </source>
</reference>
<dbReference type="OrthoDB" id="249993at2759"/>